<sequence>MAGGVLLGSWAVAGGALLGSWAVAGGILLGSWAVAGGVLLGSWAVAGGGLLASDDGAGGGLLGSDDGAGGGLLGSDDEAGSGLLGSDDGAGGGLLANENDGGLLHRAAPPRLPGFLLPLPHLGSSPHSPRGPFERLGWLESSPSPAGHWPTSGASHGGDWLCCGSVTHWLSWWPVHSTYL</sequence>
<evidence type="ECO:0000313" key="1">
    <source>
        <dbReference type="EMBL" id="KAJ1205255.1"/>
    </source>
</evidence>
<dbReference type="AlphaFoldDB" id="A0AAV7VXB3"/>
<reference evidence="1" key="1">
    <citation type="journal article" date="2022" name="bioRxiv">
        <title>Sequencing and chromosome-scale assembly of the giantPleurodeles waltlgenome.</title>
        <authorList>
            <person name="Brown T."/>
            <person name="Elewa A."/>
            <person name="Iarovenko S."/>
            <person name="Subramanian E."/>
            <person name="Araus A.J."/>
            <person name="Petzold A."/>
            <person name="Susuki M."/>
            <person name="Suzuki K.-i.T."/>
            <person name="Hayashi T."/>
            <person name="Toyoda A."/>
            <person name="Oliveira C."/>
            <person name="Osipova E."/>
            <person name="Leigh N.D."/>
            <person name="Simon A."/>
            <person name="Yun M.H."/>
        </authorList>
    </citation>
    <scope>NUCLEOTIDE SEQUENCE</scope>
    <source>
        <strain evidence="1">20211129_DDA</strain>
        <tissue evidence="1">Liver</tissue>
    </source>
</reference>
<proteinExistence type="predicted"/>
<evidence type="ECO:0000313" key="2">
    <source>
        <dbReference type="Proteomes" id="UP001066276"/>
    </source>
</evidence>
<name>A0AAV7VXB3_PLEWA</name>
<dbReference type="EMBL" id="JANPWB010000002">
    <property type="protein sequence ID" value="KAJ1205255.1"/>
    <property type="molecule type" value="Genomic_DNA"/>
</dbReference>
<accession>A0AAV7VXB3</accession>
<dbReference type="Proteomes" id="UP001066276">
    <property type="component" value="Chromosome 1_2"/>
</dbReference>
<keyword evidence="2" id="KW-1185">Reference proteome</keyword>
<comment type="caution">
    <text evidence="1">The sequence shown here is derived from an EMBL/GenBank/DDBJ whole genome shotgun (WGS) entry which is preliminary data.</text>
</comment>
<protein>
    <submittedName>
        <fullName evidence="1">Uncharacterized protein</fullName>
    </submittedName>
</protein>
<organism evidence="1 2">
    <name type="scientific">Pleurodeles waltl</name>
    <name type="common">Iberian ribbed newt</name>
    <dbReference type="NCBI Taxonomy" id="8319"/>
    <lineage>
        <taxon>Eukaryota</taxon>
        <taxon>Metazoa</taxon>
        <taxon>Chordata</taxon>
        <taxon>Craniata</taxon>
        <taxon>Vertebrata</taxon>
        <taxon>Euteleostomi</taxon>
        <taxon>Amphibia</taxon>
        <taxon>Batrachia</taxon>
        <taxon>Caudata</taxon>
        <taxon>Salamandroidea</taxon>
        <taxon>Salamandridae</taxon>
        <taxon>Pleurodelinae</taxon>
        <taxon>Pleurodeles</taxon>
    </lineage>
</organism>
<gene>
    <name evidence="1" type="ORF">NDU88_000690</name>
</gene>